<dbReference type="Proteomes" id="UP000299102">
    <property type="component" value="Unassembled WGS sequence"/>
</dbReference>
<protein>
    <submittedName>
        <fullName evidence="1">Uncharacterized protein</fullName>
    </submittedName>
</protein>
<name>A0A4C1ZDR4_EUMVA</name>
<gene>
    <name evidence="1" type="ORF">EVAR_64632_1</name>
</gene>
<dbReference type="AlphaFoldDB" id="A0A4C1ZDR4"/>
<dbReference type="OrthoDB" id="9974612at2759"/>
<keyword evidence="2" id="KW-1185">Reference proteome</keyword>
<evidence type="ECO:0000313" key="1">
    <source>
        <dbReference type="EMBL" id="GBP84737.1"/>
    </source>
</evidence>
<dbReference type="EMBL" id="BGZK01001695">
    <property type="protein sequence ID" value="GBP84737.1"/>
    <property type="molecule type" value="Genomic_DNA"/>
</dbReference>
<evidence type="ECO:0000313" key="2">
    <source>
        <dbReference type="Proteomes" id="UP000299102"/>
    </source>
</evidence>
<reference evidence="1 2" key="1">
    <citation type="journal article" date="2019" name="Commun. Biol.">
        <title>The bagworm genome reveals a unique fibroin gene that provides high tensile strength.</title>
        <authorList>
            <person name="Kono N."/>
            <person name="Nakamura H."/>
            <person name="Ohtoshi R."/>
            <person name="Tomita M."/>
            <person name="Numata K."/>
            <person name="Arakawa K."/>
        </authorList>
    </citation>
    <scope>NUCLEOTIDE SEQUENCE [LARGE SCALE GENOMIC DNA]</scope>
</reference>
<comment type="caution">
    <text evidence="1">The sequence shown here is derived from an EMBL/GenBank/DDBJ whole genome shotgun (WGS) entry which is preliminary data.</text>
</comment>
<proteinExistence type="predicted"/>
<sequence>MLQVRQPRRVKFTGPDKRPEVAAGAPLSVAFPPLPRRFASFPTSVKSGANVPHSTQARMVVSGGNAVYIVGTFKHLGTDADFKNQTSCLLVRKRRCQPLSYHRYQPPAAVSENTAFKHLTQLYLTTNVTQADFNMGYTMTGTLERGSRATNNFQVTHFAVLRRCDHDHHLKAS</sequence>
<accession>A0A4C1ZDR4</accession>
<organism evidence="1 2">
    <name type="scientific">Eumeta variegata</name>
    <name type="common">Bagworm moth</name>
    <name type="synonym">Eumeta japonica</name>
    <dbReference type="NCBI Taxonomy" id="151549"/>
    <lineage>
        <taxon>Eukaryota</taxon>
        <taxon>Metazoa</taxon>
        <taxon>Ecdysozoa</taxon>
        <taxon>Arthropoda</taxon>
        <taxon>Hexapoda</taxon>
        <taxon>Insecta</taxon>
        <taxon>Pterygota</taxon>
        <taxon>Neoptera</taxon>
        <taxon>Endopterygota</taxon>
        <taxon>Lepidoptera</taxon>
        <taxon>Glossata</taxon>
        <taxon>Ditrysia</taxon>
        <taxon>Tineoidea</taxon>
        <taxon>Psychidae</taxon>
        <taxon>Oiketicinae</taxon>
        <taxon>Eumeta</taxon>
    </lineage>
</organism>